<dbReference type="AlphaFoldDB" id="A0A0L9VDT7"/>
<dbReference type="Pfam" id="PF04100">
    <property type="entry name" value="Vps53_N"/>
    <property type="match status" value="1"/>
</dbReference>
<dbReference type="PANTHER" id="PTHR12820:SF0">
    <property type="entry name" value="VACUOLAR PROTEIN SORTING-ASSOCIATED PROTEIN 53 HOMOLOG"/>
    <property type="match status" value="1"/>
</dbReference>
<dbReference type="STRING" id="3914.A0A0L9VDT7"/>
<sequence>MDKSSALEYINQMFPNEASLSGVEPLMQKIQNEIRTVDAGILTAVRQQSNSGTKAKEDLAAATRAVEELMYKIREIKTKAVQSETMVQEICRDIKKLDFAKKHITTTITALHRLTMLVSAVEQLQVMASKRQYKEAAAQLEAVNQLCSHFEAYRDIPKILELREKFKNIKQILKSHVFSDFSSLGTGKESEETNLLQQLSDACLVVDALEPSVREELVNNFCNRELTSYEQIFEGAELAKLDKTERRYAWIKRRMRSNEEIWKIFPLSWHVSYRLCILFCKKTRKQLEDILANLKEKPDVGTLLLALQRTLEFEDELAEKFGGGTQNREIANEIEEIGKGSNSSNSASDIRKKYEKKLAAHQGGDTEEKDGTKDLAVPGAGFNFRGIISSCFEPHLTVYVELEEKTLMESLEKLVQEETWDIEEGSQSNVLSSSMQLFLIIKRSLKRCSALTKNQTLFNLLKVFQRVLKAYATKLFARLPKGGTGIVAAATGMDGQIKTSDRDERVICYIVNSAEYCHKTAGELAESVSKIIDPQYAEGVDMSEVQDEFSAVITKSLVTLVHGLETKFDIEMAAMTRVPWGTLESVGDQSDLLSPIYFQFFLDKLASSLGPRFYSNIFKCKQISETGAQQMLLDTQAVKTILLEVPSLGRQTSGAASYSKFVSREMSKAEALLKVILSPVDSVADTYRALLPEGTPMEFQRILELKGLKKADQQSILDDFNKLGPGIKQTQVAPTIVPAAPPVAPVVPSPSAVGLIASREDVLTRAAALGRGAATTGFKRFLALTEAAKDRKDGPFRKLFNP</sequence>
<dbReference type="PANTHER" id="PTHR12820">
    <property type="entry name" value="VACUOLAR SORTING PROTEIN 53"/>
    <property type="match status" value="1"/>
</dbReference>
<dbReference type="Gene3D" id="1.10.357.110">
    <property type="entry name" value="Vacuolar protein sorting-associated protein 53, C-terminus"/>
    <property type="match status" value="1"/>
</dbReference>
<evidence type="ECO:0000313" key="9">
    <source>
        <dbReference type="EMBL" id="KOM53221.1"/>
    </source>
</evidence>
<evidence type="ECO:0000313" key="10">
    <source>
        <dbReference type="Proteomes" id="UP000053144"/>
    </source>
</evidence>
<evidence type="ECO:0000256" key="6">
    <source>
        <dbReference type="ARBA" id="ARBA00023136"/>
    </source>
</evidence>
<evidence type="ECO:0000256" key="4">
    <source>
        <dbReference type="ARBA" id="ARBA00022753"/>
    </source>
</evidence>
<comment type="similarity">
    <text evidence="3">Belongs to the VPS53 family.</text>
</comment>
<dbReference type="GO" id="GO:0010008">
    <property type="term" value="C:endosome membrane"/>
    <property type="evidence" value="ECO:0007669"/>
    <property type="project" value="UniProtKB-SubCell"/>
</dbReference>
<evidence type="ECO:0000256" key="3">
    <source>
        <dbReference type="ARBA" id="ARBA00008628"/>
    </source>
</evidence>
<evidence type="ECO:0000259" key="7">
    <source>
        <dbReference type="Pfam" id="PF04100"/>
    </source>
</evidence>
<dbReference type="Proteomes" id="UP000053144">
    <property type="component" value="Chromosome 9"/>
</dbReference>
<keyword evidence="5" id="KW-0333">Golgi apparatus</keyword>
<dbReference type="FunFam" id="1.10.357.110:FF:000002">
    <property type="entry name" value="Vacuolar protein sorting-associated protein 53 A"/>
    <property type="match status" value="1"/>
</dbReference>
<evidence type="ECO:0000256" key="5">
    <source>
        <dbReference type="ARBA" id="ARBA00023034"/>
    </source>
</evidence>
<dbReference type="Pfam" id="PF16854">
    <property type="entry name" value="VPS53_C"/>
    <property type="match status" value="1"/>
</dbReference>
<evidence type="ECO:0000256" key="1">
    <source>
        <dbReference type="ARBA" id="ARBA00004150"/>
    </source>
</evidence>
<dbReference type="InterPro" id="IPR031745">
    <property type="entry name" value="Vps53_C"/>
</dbReference>
<dbReference type="InterPro" id="IPR007234">
    <property type="entry name" value="Vps53_N"/>
</dbReference>
<feature type="domain" description="Vps53 N-terminal" evidence="7">
    <location>
        <begin position="3"/>
        <end position="418"/>
    </location>
</feature>
<dbReference type="EMBL" id="CM003379">
    <property type="protein sequence ID" value="KOM53221.1"/>
    <property type="molecule type" value="Genomic_DNA"/>
</dbReference>
<dbReference type="InterPro" id="IPR039766">
    <property type="entry name" value="Vps53"/>
</dbReference>
<evidence type="ECO:0000256" key="2">
    <source>
        <dbReference type="ARBA" id="ARBA00004481"/>
    </source>
</evidence>
<reference evidence="10" key="1">
    <citation type="journal article" date="2015" name="Proc. Natl. Acad. Sci. U.S.A.">
        <title>Genome sequencing of adzuki bean (Vigna angularis) provides insight into high starch and low fat accumulation and domestication.</title>
        <authorList>
            <person name="Yang K."/>
            <person name="Tian Z."/>
            <person name="Chen C."/>
            <person name="Luo L."/>
            <person name="Zhao B."/>
            <person name="Wang Z."/>
            <person name="Yu L."/>
            <person name="Li Y."/>
            <person name="Sun Y."/>
            <person name="Li W."/>
            <person name="Chen Y."/>
            <person name="Li Y."/>
            <person name="Zhang Y."/>
            <person name="Ai D."/>
            <person name="Zhao J."/>
            <person name="Shang C."/>
            <person name="Ma Y."/>
            <person name="Wu B."/>
            <person name="Wang M."/>
            <person name="Gao L."/>
            <person name="Sun D."/>
            <person name="Zhang P."/>
            <person name="Guo F."/>
            <person name="Wang W."/>
            <person name="Li Y."/>
            <person name="Wang J."/>
            <person name="Varshney R.K."/>
            <person name="Wang J."/>
            <person name="Ling H.Q."/>
            <person name="Wan P."/>
        </authorList>
    </citation>
    <scope>NUCLEOTIDE SEQUENCE</scope>
    <source>
        <strain evidence="10">cv. Jingnong 6</strain>
    </source>
</reference>
<comment type="subcellular location">
    <subcellularLocation>
        <location evidence="2">Endosome membrane</location>
        <topology evidence="2">Peripheral membrane protein</topology>
    </subcellularLocation>
    <subcellularLocation>
        <location evidence="1">Golgi apparatus</location>
        <location evidence="1">trans-Golgi network membrane</location>
        <topology evidence="1">Peripheral membrane protein</topology>
    </subcellularLocation>
</comment>
<dbReference type="OMA" id="YKFAEAK"/>
<keyword evidence="6" id="KW-0472">Membrane</keyword>
<dbReference type="GO" id="GO:0005829">
    <property type="term" value="C:cytosol"/>
    <property type="evidence" value="ECO:0007669"/>
    <property type="project" value="GOC"/>
</dbReference>
<dbReference type="GO" id="GO:0042147">
    <property type="term" value="P:retrograde transport, endosome to Golgi"/>
    <property type="evidence" value="ECO:0007669"/>
    <property type="project" value="InterPro"/>
</dbReference>
<dbReference type="GO" id="GO:0000938">
    <property type="term" value="C:GARP complex"/>
    <property type="evidence" value="ECO:0007669"/>
    <property type="project" value="InterPro"/>
</dbReference>
<keyword evidence="4" id="KW-0967">Endosome</keyword>
<name>A0A0L9VDT7_PHAAN</name>
<dbReference type="Gramene" id="KOM53221">
    <property type="protein sequence ID" value="KOM53221"/>
    <property type="gene ID" value="LR48_Vigan09g188000"/>
</dbReference>
<dbReference type="InterPro" id="IPR038260">
    <property type="entry name" value="Vps53_C_sf"/>
</dbReference>
<accession>A0A0L9VDT7</accession>
<evidence type="ECO:0000259" key="8">
    <source>
        <dbReference type="Pfam" id="PF16854"/>
    </source>
</evidence>
<protein>
    <submittedName>
        <fullName evidence="9">Uncharacterized protein</fullName>
    </submittedName>
</protein>
<organism evidence="9 10">
    <name type="scientific">Phaseolus angularis</name>
    <name type="common">Azuki bean</name>
    <name type="synonym">Vigna angularis</name>
    <dbReference type="NCBI Taxonomy" id="3914"/>
    <lineage>
        <taxon>Eukaryota</taxon>
        <taxon>Viridiplantae</taxon>
        <taxon>Streptophyta</taxon>
        <taxon>Embryophyta</taxon>
        <taxon>Tracheophyta</taxon>
        <taxon>Spermatophyta</taxon>
        <taxon>Magnoliopsida</taxon>
        <taxon>eudicotyledons</taxon>
        <taxon>Gunneridae</taxon>
        <taxon>Pentapetalae</taxon>
        <taxon>rosids</taxon>
        <taxon>fabids</taxon>
        <taxon>Fabales</taxon>
        <taxon>Fabaceae</taxon>
        <taxon>Papilionoideae</taxon>
        <taxon>50 kb inversion clade</taxon>
        <taxon>NPAAA clade</taxon>
        <taxon>indigoferoid/millettioid clade</taxon>
        <taxon>Phaseoleae</taxon>
        <taxon>Vigna</taxon>
    </lineage>
</organism>
<proteinExistence type="inferred from homology"/>
<feature type="domain" description="Vps53 C-terminal" evidence="8">
    <location>
        <begin position="630"/>
        <end position="708"/>
    </location>
</feature>
<gene>
    <name evidence="9" type="ORF">LR48_Vigan09g188000</name>
</gene>